<dbReference type="AlphaFoldDB" id="A0AAD8BPB1"/>
<evidence type="ECO:0000313" key="2">
    <source>
        <dbReference type="Proteomes" id="UP001233172"/>
    </source>
</evidence>
<dbReference type="EMBL" id="JASAOG010000050">
    <property type="protein sequence ID" value="KAK0058066.1"/>
    <property type="molecule type" value="Genomic_DNA"/>
</dbReference>
<accession>A0AAD8BPB1</accession>
<sequence length="98" mass="11645">VARKYPHPEFKIINLRQKKKVPDILRSFIFLEITDTFFPNESNSDDCVWLNNDTELSSEDIVQHFFHGDTDAILKLICFLVDQDLERHFTHLQPSERK</sequence>
<gene>
    <name evidence="1" type="ORF">Bpfe_012390</name>
</gene>
<protein>
    <submittedName>
        <fullName evidence="1">Uncharacterized protein</fullName>
    </submittedName>
</protein>
<keyword evidence="2" id="KW-1185">Reference proteome</keyword>
<feature type="non-terminal residue" evidence="1">
    <location>
        <position position="1"/>
    </location>
</feature>
<reference evidence="1" key="1">
    <citation type="journal article" date="2023" name="PLoS Negl. Trop. Dis.">
        <title>A genome sequence for Biomphalaria pfeifferi, the major vector snail for the human-infecting parasite Schistosoma mansoni.</title>
        <authorList>
            <person name="Bu L."/>
            <person name="Lu L."/>
            <person name="Laidemitt M.R."/>
            <person name="Zhang S.M."/>
            <person name="Mutuku M."/>
            <person name="Mkoji G."/>
            <person name="Steinauer M."/>
            <person name="Loker E.S."/>
        </authorList>
    </citation>
    <scope>NUCLEOTIDE SEQUENCE</scope>
    <source>
        <tissue evidence="1">Whole Snail</tissue>
    </source>
</reference>
<evidence type="ECO:0000313" key="1">
    <source>
        <dbReference type="EMBL" id="KAK0058066.1"/>
    </source>
</evidence>
<proteinExistence type="predicted"/>
<name>A0AAD8BPB1_BIOPF</name>
<organism evidence="1 2">
    <name type="scientific">Biomphalaria pfeifferi</name>
    <name type="common">Bloodfluke planorb</name>
    <name type="synonym">Freshwater snail</name>
    <dbReference type="NCBI Taxonomy" id="112525"/>
    <lineage>
        <taxon>Eukaryota</taxon>
        <taxon>Metazoa</taxon>
        <taxon>Spiralia</taxon>
        <taxon>Lophotrochozoa</taxon>
        <taxon>Mollusca</taxon>
        <taxon>Gastropoda</taxon>
        <taxon>Heterobranchia</taxon>
        <taxon>Euthyneura</taxon>
        <taxon>Panpulmonata</taxon>
        <taxon>Hygrophila</taxon>
        <taxon>Lymnaeoidea</taxon>
        <taxon>Planorbidae</taxon>
        <taxon>Biomphalaria</taxon>
    </lineage>
</organism>
<comment type="caution">
    <text evidence="1">The sequence shown here is derived from an EMBL/GenBank/DDBJ whole genome shotgun (WGS) entry which is preliminary data.</text>
</comment>
<dbReference type="Proteomes" id="UP001233172">
    <property type="component" value="Unassembled WGS sequence"/>
</dbReference>
<reference evidence="1" key="2">
    <citation type="submission" date="2023-04" db="EMBL/GenBank/DDBJ databases">
        <authorList>
            <person name="Bu L."/>
            <person name="Lu L."/>
            <person name="Laidemitt M.R."/>
            <person name="Zhang S.M."/>
            <person name="Mutuku M."/>
            <person name="Mkoji G."/>
            <person name="Steinauer M."/>
            <person name="Loker E.S."/>
        </authorList>
    </citation>
    <scope>NUCLEOTIDE SEQUENCE</scope>
    <source>
        <strain evidence="1">KasaAsao</strain>
        <tissue evidence="1">Whole Snail</tissue>
    </source>
</reference>